<dbReference type="PROSITE" id="PS50238">
    <property type="entry name" value="RHOGAP"/>
    <property type="match status" value="1"/>
</dbReference>
<reference evidence="4 5" key="1">
    <citation type="journal article" date="2024" name="IMA Fungus">
        <title>Apiospora arundinis, a panoply of carbohydrate-active enzymes and secondary metabolites.</title>
        <authorList>
            <person name="Sorensen T."/>
            <person name="Petersen C."/>
            <person name="Muurmann A.T."/>
            <person name="Christiansen J.V."/>
            <person name="Brundto M.L."/>
            <person name="Overgaard C.K."/>
            <person name="Boysen A.T."/>
            <person name="Wollenberg R.D."/>
            <person name="Larsen T.O."/>
            <person name="Sorensen J.L."/>
            <person name="Nielsen K.L."/>
            <person name="Sondergaard T.E."/>
        </authorList>
    </citation>
    <scope>NUCLEOTIDE SEQUENCE [LARGE SCALE GENOMIC DNA]</scope>
    <source>
        <strain evidence="4 5">AAU 773</strain>
    </source>
</reference>
<proteinExistence type="predicted"/>
<dbReference type="Gene3D" id="1.10.555.10">
    <property type="entry name" value="Rho GTPase activation protein"/>
    <property type="match status" value="1"/>
</dbReference>
<evidence type="ECO:0000313" key="4">
    <source>
        <dbReference type="EMBL" id="KAK8868491.1"/>
    </source>
</evidence>
<dbReference type="InterPro" id="IPR000198">
    <property type="entry name" value="RhoGAP_dom"/>
</dbReference>
<comment type="caution">
    <text evidence="4">The sequence shown here is derived from an EMBL/GenBank/DDBJ whole genome shotgun (WGS) entry which is preliminary data.</text>
</comment>
<dbReference type="PANTHER" id="PTHR12783">
    <property type="entry name" value="RALA BINDING PROTEIN 1 RALBP1"/>
    <property type="match status" value="1"/>
</dbReference>
<feature type="region of interest" description="Disordered" evidence="2">
    <location>
        <begin position="484"/>
        <end position="503"/>
    </location>
</feature>
<accession>A0ABR2IUM7</accession>
<dbReference type="PANTHER" id="PTHR12783:SF5">
    <property type="entry name" value="RALA-BINDING PROTEIN 1"/>
    <property type="match status" value="1"/>
</dbReference>
<feature type="region of interest" description="Disordered" evidence="2">
    <location>
        <begin position="309"/>
        <end position="374"/>
    </location>
</feature>
<feature type="coiled-coil region" evidence="1">
    <location>
        <begin position="24"/>
        <end position="58"/>
    </location>
</feature>
<name>A0ABR2IUM7_9PEZI</name>
<dbReference type="InterPro" id="IPR008936">
    <property type="entry name" value="Rho_GTPase_activation_prot"/>
</dbReference>
<evidence type="ECO:0000256" key="2">
    <source>
        <dbReference type="SAM" id="MobiDB-lite"/>
    </source>
</evidence>
<feature type="domain" description="Rho-GAP" evidence="3">
    <location>
        <begin position="511"/>
        <end position="718"/>
    </location>
</feature>
<keyword evidence="1" id="KW-0175">Coiled coil</keyword>
<dbReference type="SUPFAM" id="SSF48350">
    <property type="entry name" value="GTPase activation domain, GAP"/>
    <property type="match status" value="1"/>
</dbReference>
<keyword evidence="5" id="KW-1185">Reference proteome</keyword>
<protein>
    <recommendedName>
        <fullName evidence="3">Rho-GAP domain-containing protein</fullName>
    </recommendedName>
</protein>
<evidence type="ECO:0000259" key="3">
    <source>
        <dbReference type="PROSITE" id="PS50238"/>
    </source>
</evidence>
<dbReference type="Pfam" id="PF00620">
    <property type="entry name" value="RhoGAP"/>
    <property type="match status" value="1"/>
</dbReference>
<gene>
    <name evidence="4" type="ORF">PGQ11_007069</name>
</gene>
<dbReference type="InterPro" id="IPR039767">
    <property type="entry name" value="RALBP1"/>
</dbReference>
<sequence length="731" mass="79709">MSRSSITADCIELGNTISRATLVLNEYVRDVREARADLDEVSRELHSLQSVLNLLKDDAPSLPSKIATQTPSILQQCNALVEELDTALLSLDDPELTRPQKRTRWLCVGKSHIADLRDALEAHRTTVGLALDLVGATNGRGLHDSSEGDYFASLENEQRQIEVRGEAIRIIEEMGRLQFRLPEHFESIGTDGHDLQTYFAAIKTYGDSLIVGGGNASMMESGAYIGSEDSSGAYVGDDGPDSGIDVNQGPDSAVDVSDGESSSKSSSAKKEKKTKEEEKTIPDKEEQEIPTHAELYVTEVNTLMEEMMTEDGSIRVPSRSTSRAPSRAPSRSTSRAPSRAPSRTLSRAPSRSLSRATSRAPTPPPKDIKRLDSRRKTMVTPFAAYERPEEAFGVVTEITSSGNAASQHSHRGIRRFGSFSGGFSMGRLFGHMKNSISESSSRSVGSAASTLDEVRPSTPIIQASLVRRGSRRLSTSIKKLPLWTTELEDPEKPSTPGADGAASASNAVFGVSLAKSMQAAKSTAKTHHSGSGSSRREFPLCLHKCCTFLQREGVEAPDIFAEPGDGYRVQKLKEAFSRAPAYGDDVNWDNYGVYDAADLIMIFLSQLPKPLIAESVAKRWISLSRQATLSGSHSTRTDQCIDFWEEALGGLRGPGRGIFKLLLNLWSSIAEAADKNDMTAERLAGTVLKPLMHTSSEKYSTDYMLGLAFLIRKRSEYTMMLNEGRPSRAAF</sequence>
<feature type="compositionally biased region" description="Low complexity" evidence="2">
    <location>
        <begin position="317"/>
        <end position="360"/>
    </location>
</feature>
<feature type="compositionally biased region" description="Basic and acidic residues" evidence="2">
    <location>
        <begin position="273"/>
        <end position="291"/>
    </location>
</feature>
<dbReference type="Proteomes" id="UP001390339">
    <property type="component" value="Unassembled WGS sequence"/>
</dbReference>
<feature type="region of interest" description="Disordered" evidence="2">
    <location>
        <begin position="230"/>
        <end position="294"/>
    </location>
</feature>
<dbReference type="EMBL" id="JAPCWZ010000004">
    <property type="protein sequence ID" value="KAK8868491.1"/>
    <property type="molecule type" value="Genomic_DNA"/>
</dbReference>
<organism evidence="4 5">
    <name type="scientific">Apiospora arundinis</name>
    <dbReference type="NCBI Taxonomy" id="335852"/>
    <lineage>
        <taxon>Eukaryota</taxon>
        <taxon>Fungi</taxon>
        <taxon>Dikarya</taxon>
        <taxon>Ascomycota</taxon>
        <taxon>Pezizomycotina</taxon>
        <taxon>Sordariomycetes</taxon>
        <taxon>Xylariomycetidae</taxon>
        <taxon>Amphisphaeriales</taxon>
        <taxon>Apiosporaceae</taxon>
        <taxon>Apiospora</taxon>
    </lineage>
</organism>
<evidence type="ECO:0000313" key="5">
    <source>
        <dbReference type="Proteomes" id="UP001390339"/>
    </source>
</evidence>
<dbReference type="SMART" id="SM00324">
    <property type="entry name" value="RhoGAP"/>
    <property type="match status" value="1"/>
</dbReference>
<evidence type="ECO:0000256" key="1">
    <source>
        <dbReference type="SAM" id="Coils"/>
    </source>
</evidence>